<dbReference type="PANTHER" id="PTHR13947:SF37">
    <property type="entry name" value="LD18367P"/>
    <property type="match status" value="1"/>
</dbReference>
<comment type="caution">
    <text evidence="3">The sequence shown here is derived from an EMBL/GenBank/DDBJ whole genome shotgun (WGS) entry which is preliminary data.</text>
</comment>
<evidence type="ECO:0000313" key="3">
    <source>
        <dbReference type="EMBL" id="MBL6081996.1"/>
    </source>
</evidence>
<proteinExistence type="predicted"/>
<evidence type="ECO:0000259" key="2">
    <source>
        <dbReference type="PROSITE" id="PS51186"/>
    </source>
</evidence>
<dbReference type="CDD" id="cd04301">
    <property type="entry name" value="NAT_SF"/>
    <property type="match status" value="1"/>
</dbReference>
<dbReference type="SUPFAM" id="SSF55729">
    <property type="entry name" value="Acyl-CoA N-acyltransferases (Nat)"/>
    <property type="match status" value="1"/>
</dbReference>
<accession>A0ABS1UBD5</accession>
<dbReference type="Proteomes" id="UP000660885">
    <property type="component" value="Unassembled WGS sequence"/>
</dbReference>
<name>A0ABS1UBD5_9PROT</name>
<organism evidence="3 4">
    <name type="scientific">Belnapia arida</name>
    <dbReference type="NCBI Taxonomy" id="2804533"/>
    <lineage>
        <taxon>Bacteria</taxon>
        <taxon>Pseudomonadati</taxon>
        <taxon>Pseudomonadota</taxon>
        <taxon>Alphaproteobacteria</taxon>
        <taxon>Acetobacterales</taxon>
        <taxon>Roseomonadaceae</taxon>
        <taxon>Belnapia</taxon>
    </lineage>
</organism>
<gene>
    <name evidence="3" type="ORF">JMJ56_28865</name>
</gene>
<dbReference type="PROSITE" id="PS51186">
    <property type="entry name" value="GNAT"/>
    <property type="match status" value="1"/>
</dbReference>
<protein>
    <submittedName>
        <fullName evidence="3">GNAT family N-acetyltransferase</fullName>
    </submittedName>
</protein>
<evidence type="ECO:0000256" key="1">
    <source>
        <dbReference type="ARBA" id="ARBA00022679"/>
    </source>
</evidence>
<dbReference type="EMBL" id="JAETWB010000043">
    <property type="protein sequence ID" value="MBL6081996.1"/>
    <property type="molecule type" value="Genomic_DNA"/>
</dbReference>
<reference evidence="3 4" key="1">
    <citation type="submission" date="2021-01" db="EMBL/GenBank/DDBJ databases">
        <title>Belnapia mucosa sp. nov. and Belnapia arida sp. nov., isolated from the Tabernas Desert (Almeria, Spain).</title>
        <authorList>
            <person name="Molina-Menor E."/>
            <person name="Vidal-Verdu A."/>
            <person name="Calonge A."/>
            <person name="Satari L."/>
            <person name="Pereto J."/>
            <person name="Porcar M."/>
        </authorList>
    </citation>
    <scope>NUCLEOTIDE SEQUENCE [LARGE SCALE GENOMIC DNA]</scope>
    <source>
        <strain evidence="3 4">T18</strain>
    </source>
</reference>
<keyword evidence="1" id="KW-0808">Transferase</keyword>
<sequence>MSTTRGKAGQDFPVLLLHESIELIGHTALGMERNAVASELKVHQQQQEAPADVLAVLIRPFDRVHEFEVWNLFVQCIREIAPPSARAEVDAYIARALAGDYRDVATHYQPGRGSGFWLALSRDGDLLGTFALRPIREDVAELRRMYVSAAVRRRGVARAMLAKTEALCSEWRFRRLFLTTSSMNQAAVALYRAAGFEQRDYVPPGVWEKPPPGVRTFAFEKALP</sequence>
<evidence type="ECO:0000313" key="4">
    <source>
        <dbReference type="Proteomes" id="UP000660885"/>
    </source>
</evidence>
<dbReference type="RefSeq" id="WP_202835207.1">
    <property type="nucleotide sequence ID" value="NZ_JAETWB010000043.1"/>
</dbReference>
<dbReference type="Pfam" id="PF00583">
    <property type="entry name" value="Acetyltransf_1"/>
    <property type="match status" value="1"/>
</dbReference>
<dbReference type="InterPro" id="IPR016181">
    <property type="entry name" value="Acyl_CoA_acyltransferase"/>
</dbReference>
<feature type="domain" description="N-acetyltransferase" evidence="2">
    <location>
        <begin position="56"/>
        <end position="224"/>
    </location>
</feature>
<dbReference type="PANTHER" id="PTHR13947">
    <property type="entry name" value="GNAT FAMILY N-ACETYLTRANSFERASE"/>
    <property type="match status" value="1"/>
</dbReference>
<dbReference type="InterPro" id="IPR050769">
    <property type="entry name" value="NAT_camello-type"/>
</dbReference>
<dbReference type="InterPro" id="IPR000182">
    <property type="entry name" value="GNAT_dom"/>
</dbReference>
<dbReference type="Gene3D" id="3.40.630.30">
    <property type="match status" value="1"/>
</dbReference>
<keyword evidence="4" id="KW-1185">Reference proteome</keyword>